<dbReference type="EMBL" id="MCFD01000002">
    <property type="protein sequence ID" value="ORX73307.1"/>
    <property type="molecule type" value="Genomic_DNA"/>
</dbReference>
<protein>
    <submittedName>
        <fullName evidence="1">Uncharacterized protein</fullName>
    </submittedName>
</protein>
<sequence length="330" mass="35043">MQCSLENSTAGKAAAPTTFTLCVTRPDGGAQVGSATSITELCVEGGDGFAQAVEQALDERADSAGSVWLDVSSPSAADIICLAQIFDMDSTTTSDLLSGAGSGNNAATSQQNGPWPACQVTSRALYLCWQETIATEAGLGQYLVKGTVPGQIDTALEGHGHGSWWAADLVPVPQWLMPSASKAVSGYHMSTVVKMMVDGSVGASDAEVERMRQQYVQQLLGLLDRPRRRDTSGLLSAIRRWGTRYERWAGLLGRSRADLGGQSGRSSDFVGDILGVTQALVGRGTVQVWVQGPIVLTFHREPSQAISDIQRELGGDCTACQPRQYSARPY</sequence>
<dbReference type="RefSeq" id="XP_040746647.1">
    <property type="nucleotide sequence ID" value="XM_040892241.1"/>
</dbReference>
<accession>A0A1Y1WIE9</accession>
<evidence type="ECO:0000313" key="2">
    <source>
        <dbReference type="Proteomes" id="UP000193922"/>
    </source>
</evidence>
<dbReference type="OrthoDB" id="439943at2759"/>
<proteinExistence type="predicted"/>
<dbReference type="GeneID" id="63808889"/>
<organism evidence="1 2">
    <name type="scientific">Linderina pennispora</name>
    <dbReference type="NCBI Taxonomy" id="61395"/>
    <lineage>
        <taxon>Eukaryota</taxon>
        <taxon>Fungi</taxon>
        <taxon>Fungi incertae sedis</taxon>
        <taxon>Zoopagomycota</taxon>
        <taxon>Kickxellomycotina</taxon>
        <taxon>Kickxellomycetes</taxon>
        <taxon>Kickxellales</taxon>
        <taxon>Kickxellaceae</taxon>
        <taxon>Linderina</taxon>
    </lineage>
</organism>
<name>A0A1Y1WIE9_9FUNG</name>
<comment type="caution">
    <text evidence="1">The sequence shown here is derived from an EMBL/GenBank/DDBJ whole genome shotgun (WGS) entry which is preliminary data.</text>
</comment>
<dbReference type="AlphaFoldDB" id="A0A1Y1WIE9"/>
<reference evidence="1 2" key="1">
    <citation type="submission" date="2016-07" db="EMBL/GenBank/DDBJ databases">
        <title>Pervasive Adenine N6-methylation of Active Genes in Fungi.</title>
        <authorList>
            <consortium name="DOE Joint Genome Institute"/>
            <person name="Mondo S.J."/>
            <person name="Dannebaum R.O."/>
            <person name="Kuo R.C."/>
            <person name="Labutti K."/>
            <person name="Haridas S."/>
            <person name="Kuo A."/>
            <person name="Salamov A."/>
            <person name="Ahrendt S.R."/>
            <person name="Lipzen A."/>
            <person name="Sullivan W."/>
            <person name="Andreopoulos W.B."/>
            <person name="Clum A."/>
            <person name="Lindquist E."/>
            <person name="Daum C."/>
            <person name="Ramamoorthy G.K."/>
            <person name="Gryganskyi A."/>
            <person name="Culley D."/>
            <person name="Magnuson J.K."/>
            <person name="James T.Y."/>
            <person name="O'Malley M.A."/>
            <person name="Stajich J.E."/>
            <person name="Spatafora J.W."/>
            <person name="Visel A."/>
            <person name="Grigoriev I.V."/>
        </authorList>
    </citation>
    <scope>NUCLEOTIDE SEQUENCE [LARGE SCALE GENOMIC DNA]</scope>
    <source>
        <strain evidence="1 2">ATCC 12442</strain>
    </source>
</reference>
<evidence type="ECO:0000313" key="1">
    <source>
        <dbReference type="EMBL" id="ORX73307.1"/>
    </source>
</evidence>
<gene>
    <name evidence="1" type="ORF">DL89DRAFT_91062</name>
</gene>
<keyword evidence="2" id="KW-1185">Reference proteome</keyword>
<dbReference type="Proteomes" id="UP000193922">
    <property type="component" value="Unassembled WGS sequence"/>
</dbReference>